<feature type="region of interest" description="Disordered" evidence="1">
    <location>
        <begin position="33"/>
        <end position="147"/>
    </location>
</feature>
<dbReference type="PANTHER" id="PTHR21356">
    <property type="entry name" value="ARMADILLO REPEAT CONTAINING 2"/>
    <property type="match status" value="1"/>
</dbReference>
<feature type="compositionally biased region" description="Gly residues" evidence="1">
    <location>
        <begin position="847"/>
        <end position="856"/>
    </location>
</feature>
<dbReference type="Proteomes" id="UP001165065">
    <property type="component" value="Unassembled WGS sequence"/>
</dbReference>
<dbReference type="InterPro" id="IPR011989">
    <property type="entry name" value="ARM-like"/>
</dbReference>
<protein>
    <submittedName>
        <fullName evidence="2">Uncharacterized protein</fullName>
    </submittedName>
</protein>
<gene>
    <name evidence="2" type="ORF">TrCOL_g7314</name>
</gene>
<accession>A0A9W7L219</accession>
<organism evidence="2 3">
    <name type="scientific">Triparma columacea</name>
    <dbReference type="NCBI Taxonomy" id="722753"/>
    <lineage>
        <taxon>Eukaryota</taxon>
        <taxon>Sar</taxon>
        <taxon>Stramenopiles</taxon>
        <taxon>Ochrophyta</taxon>
        <taxon>Bolidophyceae</taxon>
        <taxon>Parmales</taxon>
        <taxon>Triparmaceae</taxon>
        <taxon>Triparma</taxon>
    </lineage>
</organism>
<comment type="caution">
    <text evidence="2">The sequence shown here is derived from an EMBL/GenBank/DDBJ whole genome shotgun (WGS) entry which is preliminary data.</text>
</comment>
<dbReference type="GO" id="GO:0044782">
    <property type="term" value="P:cilium organization"/>
    <property type="evidence" value="ECO:0007669"/>
    <property type="project" value="TreeGrafter"/>
</dbReference>
<evidence type="ECO:0000313" key="3">
    <source>
        <dbReference type="Proteomes" id="UP001165065"/>
    </source>
</evidence>
<dbReference type="AlphaFoldDB" id="A0A9W7L219"/>
<feature type="compositionally biased region" description="Low complexity" evidence="1">
    <location>
        <begin position="130"/>
        <end position="147"/>
    </location>
</feature>
<evidence type="ECO:0000313" key="2">
    <source>
        <dbReference type="EMBL" id="GMI23925.1"/>
    </source>
</evidence>
<feature type="region of interest" description="Disordered" evidence="1">
    <location>
        <begin position="172"/>
        <end position="191"/>
    </location>
</feature>
<feature type="compositionally biased region" description="Low complexity" evidence="1">
    <location>
        <begin position="172"/>
        <end position="182"/>
    </location>
</feature>
<feature type="compositionally biased region" description="Basic and acidic residues" evidence="1">
    <location>
        <begin position="835"/>
        <end position="846"/>
    </location>
</feature>
<dbReference type="Gene3D" id="1.25.10.10">
    <property type="entry name" value="Leucine-rich Repeat Variant"/>
    <property type="match status" value="1"/>
</dbReference>
<feature type="compositionally biased region" description="Pro residues" evidence="1">
    <location>
        <begin position="72"/>
        <end position="83"/>
    </location>
</feature>
<proteinExistence type="predicted"/>
<dbReference type="EMBL" id="BRYA01000577">
    <property type="protein sequence ID" value="GMI23925.1"/>
    <property type="molecule type" value="Genomic_DNA"/>
</dbReference>
<dbReference type="InterPro" id="IPR016024">
    <property type="entry name" value="ARM-type_fold"/>
</dbReference>
<feature type="compositionally biased region" description="Polar residues" evidence="1">
    <location>
        <begin position="102"/>
        <end position="120"/>
    </location>
</feature>
<sequence>MPQGSSTSNGPLNPLTARLSSYTPISHVLAQAREAVAGGNGEIPCTPRYGSREEDDYDDDVPPSRYSKSQYRPPPSSPPPPNNSNPNNNHKPSPKQTRHHGGNNTSVDSNSANLLMSPDSNPDDSLLNTSNFSEGFDSDSSSSLDSSPVFSMQLEQAMLTLNDFCSSISAVDFSSPSPSSSPGDETQTPSDPEAVVADVDIFTTECLSMSVATPTKAIVKQRRRALFCAQRVIDSCKSLLSPSSPTLSPLHSTLLTQTAAALIHLTLPTLSDPLQAYKSTPFLATATSSLPLVSDSGLPPQLILPVIQILDYYRTNPNHSDSMYANVAAVTSFLKAVCSSSDKDLSPFIKTKPSPVTGTSPHLVAALNSTLEFANKSFSSYSDSGGEHTSNILLNTLSVLRGLANSSDKQIKKTLLKLKVPVTLCSILHNLPDSRNAVAVENSVATLPDHALHAARALGRLSLQEPMRNLINSDPHHLRDLLRLLTYWSDQAVMGQYSKEKGDSKQTTHLNIILRVAFALGNLTASNDSNRKLLVSRFGGALAIPACLSGISAIYMKEAQDPTPSRTSLLADALVKLTRLTANVCINREAGVAVASADGIDSLSTLLMVVIEADEQELMLNVVSAITNLSFYGKIDVPSGESGAATGGEGGLEEYKCQSRIFTRREEICSCLVGVLLHEIQFAVVEAARAFGNFSRDEVVRSVIVAARGDEAMALLLQQNAGDEVTYAIVGCLVNLAASPKHNRVLTGEDSCETYETVFNLIKKLRSFGLKKIQLSAVVCKVIYNLSYGCGGGNLKFASCFHSSPPNNIADNIMLLRDTLLELLDVAEDARQDEFEEVKGGEEEGRGAGGEGGAGGARESKYDEFIATGNALLNVVRDTIKEFNDGEHHEHK</sequence>
<name>A0A9W7L219_9STRA</name>
<dbReference type="OrthoDB" id="247006at2759"/>
<dbReference type="InterPro" id="IPR038905">
    <property type="entry name" value="ARMC2"/>
</dbReference>
<feature type="region of interest" description="Disordered" evidence="1">
    <location>
        <begin position="835"/>
        <end position="858"/>
    </location>
</feature>
<keyword evidence="3" id="KW-1185">Reference proteome</keyword>
<reference evidence="3" key="1">
    <citation type="journal article" date="2023" name="Commun. Biol.">
        <title>Genome analysis of Parmales, the sister group of diatoms, reveals the evolutionary specialization of diatoms from phago-mixotrophs to photoautotrophs.</title>
        <authorList>
            <person name="Ban H."/>
            <person name="Sato S."/>
            <person name="Yoshikawa S."/>
            <person name="Yamada K."/>
            <person name="Nakamura Y."/>
            <person name="Ichinomiya M."/>
            <person name="Sato N."/>
            <person name="Blanc-Mathieu R."/>
            <person name="Endo H."/>
            <person name="Kuwata A."/>
            <person name="Ogata H."/>
        </authorList>
    </citation>
    <scope>NUCLEOTIDE SEQUENCE [LARGE SCALE GENOMIC DNA]</scope>
</reference>
<dbReference type="SUPFAM" id="SSF48371">
    <property type="entry name" value="ARM repeat"/>
    <property type="match status" value="1"/>
</dbReference>
<evidence type="ECO:0000256" key="1">
    <source>
        <dbReference type="SAM" id="MobiDB-lite"/>
    </source>
</evidence>
<feature type="compositionally biased region" description="Basic residues" evidence="1">
    <location>
        <begin position="92"/>
        <end position="101"/>
    </location>
</feature>
<dbReference type="PANTHER" id="PTHR21356:SF1">
    <property type="entry name" value="ARMADILLO REPEAT-CONTAINING PROTEIN 2"/>
    <property type="match status" value="1"/>
</dbReference>